<comment type="subcellular location">
    <subcellularLocation>
        <location evidence="1">Endomembrane system</location>
        <topology evidence="1">Multi-pass membrane protein</topology>
    </subcellularLocation>
</comment>
<accession>A0A8I1E3C7</accession>
<evidence type="ECO:0000313" key="8">
    <source>
        <dbReference type="Proteomes" id="UP000645865"/>
    </source>
</evidence>
<evidence type="ECO:0000256" key="1">
    <source>
        <dbReference type="ARBA" id="ARBA00004127"/>
    </source>
</evidence>
<dbReference type="RefSeq" id="WP_010953879.1">
    <property type="nucleotide sequence ID" value="NZ_JAEILH010000015.1"/>
</dbReference>
<protein>
    <submittedName>
        <fullName evidence="7">DUF1232 domain-containing protein</fullName>
    </submittedName>
</protein>
<dbReference type="GO" id="GO:0012505">
    <property type="term" value="C:endomembrane system"/>
    <property type="evidence" value="ECO:0007669"/>
    <property type="project" value="UniProtKB-SubCell"/>
</dbReference>
<evidence type="ECO:0000259" key="6">
    <source>
        <dbReference type="Pfam" id="PF06803"/>
    </source>
</evidence>
<feature type="transmembrane region" description="Helical" evidence="5">
    <location>
        <begin position="107"/>
        <end position="127"/>
    </location>
</feature>
<name>A0A8I1E3C7_9PSED</name>
<dbReference type="AlphaFoldDB" id="A0A8I1E3C7"/>
<feature type="domain" description="DUF1232" evidence="6">
    <location>
        <begin position="36"/>
        <end position="71"/>
    </location>
</feature>
<evidence type="ECO:0000256" key="2">
    <source>
        <dbReference type="ARBA" id="ARBA00022692"/>
    </source>
</evidence>
<evidence type="ECO:0000313" key="7">
    <source>
        <dbReference type="EMBL" id="MBI6624217.1"/>
    </source>
</evidence>
<proteinExistence type="predicted"/>
<evidence type="ECO:0000256" key="3">
    <source>
        <dbReference type="ARBA" id="ARBA00022989"/>
    </source>
</evidence>
<dbReference type="InterPro" id="IPR010652">
    <property type="entry name" value="DUF1232"/>
</dbReference>
<keyword evidence="3 5" id="KW-1133">Transmembrane helix</keyword>
<reference evidence="7" key="1">
    <citation type="submission" date="2020-12" db="EMBL/GenBank/DDBJ databases">
        <title>Comparative genomic insights into the epidemiology and virulence of plant pathogenic Pseudomonads from Turkey.</title>
        <authorList>
            <person name="Dillon M."/>
            <person name="Ruiz-Bedoya T."/>
            <person name="Bendalovic-Torma C."/>
            <person name="Guttman K.M."/>
            <person name="Kwak H."/>
            <person name="Middleton M.A."/>
            <person name="Wang P.W."/>
            <person name="Horuz S."/>
            <person name="Aysan Y."/>
            <person name="Guttman D.S."/>
        </authorList>
    </citation>
    <scope>NUCLEOTIDE SEQUENCE</scope>
    <source>
        <strain evidence="7">S5_IA_3a</strain>
    </source>
</reference>
<dbReference type="Proteomes" id="UP000645865">
    <property type="component" value="Unassembled WGS sequence"/>
</dbReference>
<gene>
    <name evidence="7" type="ORF">YA0853_11085</name>
</gene>
<keyword evidence="2 5" id="KW-0812">Transmembrane</keyword>
<evidence type="ECO:0000256" key="4">
    <source>
        <dbReference type="ARBA" id="ARBA00023136"/>
    </source>
</evidence>
<keyword evidence="4 5" id="KW-0472">Membrane</keyword>
<evidence type="ECO:0000256" key="5">
    <source>
        <dbReference type="SAM" id="Phobius"/>
    </source>
</evidence>
<dbReference type="Pfam" id="PF06803">
    <property type="entry name" value="DUF1232"/>
    <property type="match status" value="1"/>
</dbReference>
<comment type="caution">
    <text evidence="7">The sequence shown here is derived from an EMBL/GenBank/DDBJ whole genome shotgun (WGS) entry which is preliminary data.</text>
</comment>
<sequence length="142" mass="16287">MSNVLQRVRGWAKALKQQVMMLWFSCRHPQTPWLPKVIAMIVIAYALSPIDLIPDFIPVLGYLDDVILLPLAIWLVIKLMPDHVLDECRQQALEWESTQQHRPVSRGAALVVILLWLALLIGAWKLYTRSAPGRLSRTWAPE</sequence>
<organism evidence="7 8">
    <name type="scientific">Pseudomonas rhodesiae</name>
    <dbReference type="NCBI Taxonomy" id="76760"/>
    <lineage>
        <taxon>Bacteria</taxon>
        <taxon>Pseudomonadati</taxon>
        <taxon>Pseudomonadota</taxon>
        <taxon>Gammaproteobacteria</taxon>
        <taxon>Pseudomonadales</taxon>
        <taxon>Pseudomonadaceae</taxon>
        <taxon>Pseudomonas</taxon>
    </lineage>
</organism>
<dbReference type="EMBL" id="JAEILH010000015">
    <property type="protein sequence ID" value="MBI6624217.1"/>
    <property type="molecule type" value="Genomic_DNA"/>
</dbReference>